<protein>
    <submittedName>
        <fullName evidence="4">Zinc ribbon domain-containing protein</fullName>
    </submittedName>
</protein>
<gene>
    <name evidence="4" type="ORF">DXC93_00875</name>
</gene>
<dbReference type="RefSeq" id="WP_117658592.1">
    <property type="nucleotide sequence ID" value="NZ_QSRA01000001.1"/>
</dbReference>
<keyword evidence="2" id="KW-0472">Membrane</keyword>
<dbReference type="SUPFAM" id="SSF48452">
    <property type="entry name" value="TPR-like"/>
    <property type="match status" value="1"/>
</dbReference>
<keyword evidence="2" id="KW-0812">Transmembrane</keyword>
<comment type="caution">
    <text evidence="4">The sequence shown here is derived from an EMBL/GenBank/DDBJ whole genome shotgun (WGS) entry which is preliminary data.</text>
</comment>
<organism evidence="4 5">
    <name type="scientific">Dorea formicigenerans</name>
    <dbReference type="NCBI Taxonomy" id="39486"/>
    <lineage>
        <taxon>Bacteria</taxon>
        <taxon>Bacillati</taxon>
        <taxon>Bacillota</taxon>
        <taxon>Clostridia</taxon>
        <taxon>Lachnospirales</taxon>
        <taxon>Lachnospiraceae</taxon>
        <taxon>Dorea</taxon>
    </lineage>
</organism>
<evidence type="ECO:0000313" key="4">
    <source>
        <dbReference type="EMBL" id="RGK86410.1"/>
    </source>
</evidence>
<evidence type="ECO:0000256" key="1">
    <source>
        <dbReference type="SAM" id="MobiDB-lite"/>
    </source>
</evidence>
<sequence length="431" mass="47846">MKCRYCKAEIPEGELYCKKCGREVQIVPDYNPLDEMLTAQIQLDGNEQESEFNQYINQKRRNNNRTGQSAGRNTGSTGRGAGRNTGRSASRTTAAMTGRRMTGNTTGQMLTEKERRKRQSAKAARKKALRRKRRIVLLIMAAIVVLAGAGFYVVYQNSYNGIMKKAQKAAQSKDYTTAEAYYKQAISKNTKKADAYTGLADVYLLQDKADEGTTLFEEAVSKQSGNVELYKACMDFYLKSDQNMKIPELLDSVSDSMLEKLSDYVVDEPKFSLEDSTTYDDVQKLLLTADKDIIYYTTDGTDPDLTSTKYTSEGIQISEGETTIKAIAVNKKGVPSAIGKKTYTVEFPVEDAPAVSPSTGQYDEAVQIEVKVPEGYTAYYTTDGTDPTTASTKYTGPIDMPKGETLFKVVLVNGKGRMSGITTRNYMYDNQ</sequence>
<dbReference type="AlphaFoldDB" id="A0A3E4Q2K0"/>
<name>A0A3E4Q2K0_9FIRM</name>
<dbReference type="InterPro" id="IPR011990">
    <property type="entry name" value="TPR-like_helical_dom_sf"/>
</dbReference>
<keyword evidence="2" id="KW-1133">Transmembrane helix</keyword>
<dbReference type="EMBL" id="QSRA01000001">
    <property type="protein sequence ID" value="RGK86410.1"/>
    <property type="molecule type" value="Genomic_DNA"/>
</dbReference>
<feature type="compositionally biased region" description="Basic residues" evidence="1">
    <location>
        <begin position="115"/>
        <end position="126"/>
    </location>
</feature>
<evidence type="ECO:0000256" key="2">
    <source>
        <dbReference type="SAM" id="Phobius"/>
    </source>
</evidence>
<feature type="domain" description="GH29D-like beta-sandwich" evidence="3">
    <location>
        <begin position="357"/>
        <end position="423"/>
    </location>
</feature>
<reference evidence="4 5" key="1">
    <citation type="submission" date="2018-08" db="EMBL/GenBank/DDBJ databases">
        <title>A genome reference for cultivated species of the human gut microbiota.</title>
        <authorList>
            <person name="Zou Y."/>
            <person name="Xue W."/>
            <person name="Luo G."/>
        </authorList>
    </citation>
    <scope>NUCLEOTIDE SEQUENCE [LARGE SCALE GENOMIC DNA]</scope>
    <source>
        <strain evidence="4 5">TF09-3</strain>
    </source>
</reference>
<feature type="compositionally biased region" description="Polar residues" evidence="1">
    <location>
        <begin position="64"/>
        <end position="76"/>
    </location>
</feature>
<evidence type="ECO:0000259" key="3">
    <source>
        <dbReference type="Pfam" id="PF13290"/>
    </source>
</evidence>
<feature type="compositionally biased region" description="Low complexity" evidence="1">
    <location>
        <begin position="84"/>
        <end position="107"/>
    </location>
</feature>
<dbReference type="Pfam" id="PF14559">
    <property type="entry name" value="TPR_19"/>
    <property type="match status" value="1"/>
</dbReference>
<feature type="transmembrane region" description="Helical" evidence="2">
    <location>
        <begin position="135"/>
        <end position="155"/>
    </location>
</feature>
<dbReference type="Proteomes" id="UP000261324">
    <property type="component" value="Unassembled WGS sequence"/>
</dbReference>
<feature type="region of interest" description="Disordered" evidence="1">
    <location>
        <begin position="58"/>
        <end position="126"/>
    </location>
</feature>
<feature type="domain" description="GH29D-like beta-sandwich" evidence="3">
    <location>
        <begin position="276"/>
        <end position="338"/>
    </location>
</feature>
<dbReference type="Gene3D" id="1.25.40.10">
    <property type="entry name" value="Tetratricopeptide repeat domain"/>
    <property type="match status" value="1"/>
</dbReference>
<dbReference type="Pfam" id="PF13290">
    <property type="entry name" value="CHB_HEX_C_1"/>
    <property type="match status" value="2"/>
</dbReference>
<evidence type="ECO:0000313" key="5">
    <source>
        <dbReference type="Proteomes" id="UP000261324"/>
    </source>
</evidence>
<proteinExistence type="predicted"/>
<dbReference type="InterPro" id="IPR059177">
    <property type="entry name" value="GH29D-like_dom"/>
</dbReference>
<accession>A0A3E4Q2K0</accession>